<proteinExistence type="predicted"/>
<dbReference type="Proteomes" id="UP000001116">
    <property type="component" value="Chromosome"/>
</dbReference>
<gene>
    <name evidence="4" type="ordered locus">Krad_0926</name>
</gene>
<dbReference type="KEGG" id="kra:Krad_0926"/>
<dbReference type="InterPro" id="IPR006311">
    <property type="entry name" value="TAT_signal"/>
</dbReference>
<feature type="region of interest" description="Disordered" evidence="2">
    <location>
        <begin position="42"/>
        <end position="66"/>
    </location>
</feature>
<keyword evidence="1" id="KW-0732">Signal</keyword>
<evidence type="ECO:0000256" key="2">
    <source>
        <dbReference type="SAM" id="MobiDB-lite"/>
    </source>
</evidence>
<dbReference type="STRING" id="266940.Krad_0926"/>
<evidence type="ECO:0000313" key="4">
    <source>
        <dbReference type="EMBL" id="ABS02414.1"/>
    </source>
</evidence>
<dbReference type="PANTHER" id="PTHR35936">
    <property type="entry name" value="MEMBRANE-BOUND LYTIC MUREIN TRANSGLYCOSYLASE F"/>
    <property type="match status" value="1"/>
</dbReference>
<feature type="compositionally biased region" description="Low complexity" evidence="2">
    <location>
        <begin position="42"/>
        <end position="56"/>
    </location>
</feature>
<dbReference type="Gene3D" id="3.40.190.10">
    <property type="entry name" value="Periplasmic binding protein-like II"/>
    <property type="match status" value="2"/>
</dbReference>
<dbReference type="InterPro" id="IPR001638">
    <property type="entry name" value="Solute-binding_3/MltF_N"/>
</dbReference>
<reference evidence="5" key="1">
    <citation type="journal article" date="2008" name="PLoS ONE">
        <title>Survival in nuclear waste, extreme resistance, and potential applications gleaned from the genome sequence of Kineococcus radiotolerans SRS30216.</title>
        <authorList>
            <person name="Bagwell C.E."/>
            <person name="Bhat S."/>
            <person name="Hawkins G.M."/>
            <person name="Smith B.W."/>
            <person name="Biswas T."/>
            <person name="Hoover T.R."/>
            <person name="Saunders E."/>
            <person name="Han C.S."/>
            <person name="Tsodikov O.V."/>
            <person name="Shimkets L.J."/>
        </authorList>
    </citation>
    <scope>NUCLEOTIDE SEQUENCE [LARGE SCALE GENOMIC DNA]</scope>
    <source>
        <strain evidence="5">ATCC BAA-149 / DSM 14245 / SRS30216</strain>
    </source>
</reference>
<sequence>MPDRPAGLPQRRPDPEENPVISRRTWILSLAAAPVVLSACGSGADDPATAPAAAATRGGVDTSPEQTGRIAVQAVPEIAAKVPRAIRDRGTLVIGTTGNGNPPLSFRADDDETVIGIEPDIALLVAATLGLEPEIRTTSWENLFLSMESGQYDVGFSNITVTEERKEKYDFASYRVDTLAWEVAKDSDITRIAGPADIAGLTVSVGSGTNQEKVLLDWDAQNVAAGREPVKIQYYQQAADTYLALRSGRIQASFGPNPTAAYHAAVAGDTKVVGLVPGGGTVQAAIAATTQKGNGLVEALADALNHLIGSGAYAKTLERWSLADEAVPASEINPPGLPRTA</sequence>
<dbReference type="PANTHER" id="PTHR35936:SF17">
    <property type="entry name" value="ARGININE-BINDING EXTRACELLULAR PROTEIN ARTP"/>
    <property type="match status" value="1"/>
</dbReference>
<dbReference type="eggNOG" id="COG0834">
    <property type="taxonomic scope" value="Bacteria"/>
</dbReference>
<organism evidence="4 5">
    <name type="scientific">Kineococcus radiotolerans (strain ATCC BAA-149 / DSM 14245 / SRS30216)</name>
    <dbReference type="NCBI Taxonomy" id="266940"/>
    <lineage>
        <taxon>Bacteria</taxon>
        <taxon>Bacillati</taxon>
        <taxon>Actinomycetota</taxon>
        <taxon>Actinomycetes</taxon>
        <taxon>Kineosporiales</taxon>
        <taxon>Kineosporiaceae</taxon>
        <taxon>Kineococcus</taxon>
    </lineage>
</organism>
<keyword evidence="5" id="KW-1185">Reference proteome</keyword>
<evidence type="ECO:0000256" key="1">
    <source>
        <dbReference type="ARBA" id="ARBA00022729"/>
    </source>
</evidence>
<evidence type="ECO:0000313" key="5">
    <source>
        <dbReference type="Proteomes" id="UP000001116"/>
    </source>
</evidence>
<dbReference type="Pfam" id="PF00497">
    <property type="entry name" value="SBP_bac_3"/>
    <property type="match status" value="1"/>
</dbReference>
<dbReference type="PROSITE" id="PS51318">
    <property type="entry name" value="TAT"/>
    <property type="match status" value="1"/>
</dbReference>
<feature type="domain" description="Solute-binding protein family 3/N-terminal" evidence="3">
    <location>
        <begin position="91"/>
        <end position="324"/>
    </location>
</feature>
<dbReference type="CDD" id="cd01004">
    <property type="entry name" value="PBP2_MidA_like"/>
    <property type="match status" value="1"/>
</dbReference>
<dbReference type="HOGENOM" id="CLU_019602_18_1_11"/>
<accession>A6W6H5</accession>
<dbReference type="AlphaFoldDB" id="A6W6H5"/>
<dbReference type="SMART" id="SM00062">
    <property type="entry name" value="PBPb"/>
    <property type="match status" value="1"/>
</dbReference>
<name>A6W6H5_KINRD</name>
<dbReference type="SUPFAM" id="SSF53850">
    <property type="entry name" value="Periplasmic binding protein-like II"/>
    <property type="match status" value="1"/>
</dbReference>
<evidence type="ECO:0000259" key="3">
    <source>
        <dbReference type="SMART" id="SM00062"/>
    </source>
</evidence>
<protein>
    <submittedName>
        <fullName evidence="4">Extracellular solute-binding protein family 3</fullName>
    </submittedName>
</protein>
<dbReference type="EMBL" id="CP000750">
    <property type="protein sequence ID" value="ABS02414.1"/>
    <property type="molecule type" value="Genomic_DNA"/>
</dbReference>